<sequence>MIDAMLSIAFNPVNSSIPCQYPPLLELPLDPEAAPEPSVWHPASETASDTVRIASNVDAMRLKFIWFPH</sequence>
<dbReference type="Proteomes" id="UP000214720">
    <property type="component" value="Unassembled WGS sequence"/>
</dbReference>
<dbReference type="EMBL" id="MTHB01000223">
    <property type="protein sequence ID" value="OXC74282.1"/>
    <property type="molecule type" value="Genomic_DNA"/>
</dbReference>
<comment type="caution">
    <text evidence="1">The sequence shown here is derived from an EMBL/GenBank/DDBJ whole genome shotgun (WGS) entry which is preliminary data.</text>
</comment>
<name>A0A226WSZ5_CABSO</name>
<reference evidence="2" key="1">
    <citation type="submission" date="2017-01" db="EMBL/GenBank/DDBJ databases">
        <title>Genome Analysis of Deinococcus marmoris KOPRI26562.</title>
        <authorList>
            <person name="Kim J.H."/>
            <person name="Oh H.-M."/>
        </authorList>
    </citation>
    <scope>NUCLEOTIDE SEQUENCE [LARGE SCALE GENOMIC DNA]</scope>
    <source>
        <strain evidence="2">PAMC 26633</strain>
    </source>
</reference>
<evidence type="ECO:0000313" key="1">
    <source>
        <dbReference type="EMBL" id="OXC74282.1"/>
    </source>
</evidence>
<organism evidence="1 2">
    <name type="scientific">Caballeronia sordidicola</name>
    <name type="common">Burkholderia sordidicola</name>
    <dbReference type="NCBI Taxonomy" id="196367"/>
    <lineage>
        <taxon>Bacteria</taxon>
        <taxon>Pseudomonadati</taxon>
        <taxon>Pseudomonadota</taxon>
        <taxon>Betaproteobacteria</taxon>
        <taxon>Burkholderiales</taxon>
        <taxon>Burkholderiaceae</taxon>
        <taxon>Caballeronia</taxon>
    </lineage>
</organism>
<evidence type="ECO:0000313" key="2">
    <source>
        <dbReference type="Proteomes" id="UP000214720"/>
    </source>
</evidence>
<dbReference type="AlphaFoldDB" id="A0A226WSZ5"/>
<proteinExistence type="predicted"/>
<protein>
    <submittedName>
        <fullName evidence="1">Uncharacterized protein</fullName>
    </submittedName>
</protein>
<gene>
    <name evidence="1" type="ORF">BSU04_32525</name>
</gene>
<accession>A0A226WSZ5</accession>